<evidence type="ECO:0000313" key="2">
    <source>
        <dbReference type="Proteomes" id="UP001597393"/>
    </source>
</evidence>
<evidence type="ECO:0000313" key="1">
    <source>
        <dbReference type="EMBL" id="MFD2600203.1"/>
    </source>
</evidence>
<proteinExistence type="predicted"/>
<sequence>MSKRKVAPGVSKSLYPLDWDRSCSDQSFNEWQSYIRQQCETYSFVERQQKSLIDQVNLILSK</sequence>
<dbReference type="EMBL" id="JBHUMA010000009">
    <property type="protein sequence ID" value="MFD2600203.1"/>
    <property type="molecule type" value="Genomic_DNA"/>
</dbReference>
<name>A0ABW5NQA5_9SPHI</name>
<reference evidence="2" key="1">
    <citation type="journal article" date="2019" name="Int. J. Syst. Evol. Microbiol.">
        <title>The Global Catalogue of Microorganisms (GCM) 10K type strain sequencing project: providing services to taxonomists for standard genome sequencing and annotation.</title>
        <authorList>
            <consortium name="The Broad Institute Genomics Platform"/>
            <consortium name="The Broad Institute Genome Sequencing Center for Infectious Disease"/>
            <person name="Wu L."/>
            <person name="Ma J."/>
        </authorList>
    </citation>
    <scope>NUCLEOTIDE SEQUENCE [LARGE SCALE GENOMIC DNA]</scope>
    <source>
        <strain evidence="2">KCTC 42248</strain>
    </source>
</reference>
<dbReference type="Proteomes" id="UP001597393">
    <property type="component" value="Unassembled WGS sequence"/>
</dbReference>
<gene>
    <name evidence="1" type="ORF">ACFSQ3_14690</name>
</gene>
<protein>
    <submittedName>
        <fullName evidence="1">Uncharacterized protein</fullName>
    </submittedName>
</protein>
<comment type="caution">
    <text evidence="1">The sequence shown here is derived from an EMBL/GenBank/DDBJ whole genome shotgun (WGS) entry which is preliminary data.</text>
</comment>
<keyword evidence="2" id="KW-1185">Reference proteome</keyword>
<dbReference type="RefSeq" id="WP_380870343.1">
    <property type="nucleotide sequence ID" value="NZ_JBHUMA010000009.1"/>
</dbReference>
<organism evidence="1 2">
    <name type="scientific">Sphingobacterium corticis</name>
    <dbReference type="NCBI Taxonomy" id="1812823"/>
    <lineage>
        <taxon>Bacteria</taxon>
        <taxon>Pseudomonadati</taxon>
        <taxon>Bacteroidota</taxon>
        <taxon>Sphingobacteriia</taxon>
        <taxon>Sphingobacteriales</taxon>
        <taxon>Sphingobacteriaceae</taxon>
        <taxon>Sphingobacterium</taxon>
    </lineage>
</organism>
<accession>A0ABW5NQA5</accession>